<dbReference type="PANTHER" id="PTHR46564">
    <property type="entry name" value="TRANSPOSASE"/>
    <property type="match status" value="1"/>
</dbReference>
<evidence type="ECO:0000259" key="1">
    <source>
        <dbReference type="Pfam" id="PF13358"/>
    </source>
</evidence>
<reference evidence="2 3" key="1">
    <citation type="submission" date="2020-07" db="EMBL/GenBank/DDBJ databases">
        <title>Genomic Encyclopedia of Type Strains, Phase IV (KMG-IV): sequencing the most valuable type-strain genomes for metagenomic binning, comparative biology and taxonomic classification.</title>
        <authorList>
            <person name="Goeker M."/>
        </authorList>
    </citation>
    <scope>NUCLEOTIDE SEQUENCE [LARGE SCALE GENOMIC DNA]</scope>
    <source>
        <strain evidence="2 3">DSM 25220</strain>
    </source>
</reference>
<dbReference type="RefSeq" id="WP_181538963.1">
    <property type="nucleotide sequence ID" value="NZ_JACDUU010000022.1"/>
</dbReference>
<name>A0A7V9Z380_9BACL</name>
<dbReference type="PANTHER" id="PTHR46564:SF1">
    <property type="entry name" value="TRANSPOSASE"/>
    <property type="match status" value="1"/>
</dbReference>
<evidence type="ECO:0000313" key="2">
    <source>
        <dbReference type="EMBL" id="MBA2873247.1"/>
    </source>
</evidence>
<dbReference type="InterPro" id="IPR012337">
    <property type="entry name" value="RNaseH-like_sf"/>
</dbReference>
<sequence length="179" mass="20924">MSDNTVIIYEDESHIRDYQALRTTWSVKGRQKQIPTYGHHATVSLLGGVNIETGEFLCMETDQCNAQAFLQFLQYTLDQYPDKHVVMVLDNAKIHHAKVLQPFLQEHEEQLTFVFLSPYSPNLNLVERIWGWLKESVIANRFHPNRKELRESIVSFLEYLSEFPEKVLQRIGQVVMSEN</sequence>
<dbReference type="EMBL" id="JACDUU010000022">
    <property type="protein sequence ID" value="MBA2873247.1"/>
    <property type="molecule type" value="Genomic_DNA"/>
</dbReference>
<dbReference type="InterPro" id="IPR036397">
    <property type="entry name" value="RNaseH_sf"/>
</dbReference>
<protein>
    <submittedName>
        <fullName evidence="2">Transposase</fullName>
    </submittedName>
</protein>
<accession>A0A7V9Z380</accession>
<dbReference type="GO" id="GO:0003676">
    <property type="term" value="F:nucleic acid binding"/>
    <property type="evidence" value="ECO:0007669"/>
    <property type="project" value="InterPro"/>
</dbReference>
<proteinExistence type="predicted"/>
<dbReference type="InterPro" id="IPR047655">
    <property type="entry name" value="Transpos_IS630-like"/>
</dbReference>
<feature type="domain" description="Tc1-like transposase DDE" evidence="1">
    <location>
        <begin position="7"/>
        <end position="150"/>
    </location>
</feature>
<keyword evidence="3" id="KW-1185">Reference proteome</keyword>
<comment type="caution">
    <text evidence="2">The sequence shown here is derived from an EMBL/GenBank/DDBJ whole genome shotgun (WGS) entry which is preliminary data.</text>
</comment>
<dbReference type="Gene3D" id="3.30.420.10">
    <property type="entry name" value="Ribonuclease H-like superfamily/Ribonuclease H"/>
    <property type="match status" value="1"/>
</dbReference>
<dbReference type="Proteomes" id="UP000580891">
    <property type="component" value="Unassembled WGS sequence"/>
</dbReference>
<evidence type="ECO:0000313" key="3">
    <source>
        <dbReference type="Proteomes" id="UP000580891"/>
    </source>
</evidence>
<dbReference type="Pfam" id="PF13358">
    <property type="entry name" value="DDE_3"/>
    <property type="match status" value="1"/>
</dbReference>
<gene>
    <name evidence="2" type="ORF">HNQ85_003594</name>
</gene>
<dbReference type="AlphaFoldDB" id="A0A7V9Z380"/>
<dbReference type="InterPro" id="IPR038717">
    <property type="entry name" value="Tc1-like_DDE_dom"/>
</dbReference>
<dbReference type="SUPFAM" id="SSF53098">
    <property type="entry name" value="Ribonuclease H-like"/>
    <property type="match status" value="1"/>
</dbReference>
<organism evidence="2 3">
    <name type="scientific">[Anoxybacillus] calidus</name>
    <dbReference type="NCBI Taxonomy" id="575178"/>
    <lineage>
        <taxon>Bacteria</taxon>
        <taxon>Bacillati</taxon>
        <taxon>Bacillota</taxon>
        <taxon>Bacilli</taxon>
        <taxon>Bacillales</taxon>
        <taxon>Anoxybacillaceae</taxon>
        <taxon>Paranoxybacillus</taxon>
    </lineage>
</organism>
<dbReference type="NCBIfam" id="NF033545">
    <property type="entry name" value="transpos_IS630"/>
    <property type="match status" value="1"/>
</dbReference>